<keyword evidence="1" id="KW-0812">Transmembrane</keyword>
<protein>
    <submittedName>
        <fullName evidence="2">Uncharacterized protein</fullName>
    </submittedName>
</protein>
<dbReference type="Proteomes" id="UP001159405">
    <property type="component" value="Unassembled WGS sequence"/>
</dbReference>
<feature type="transmembrane region" description="Helical" evidence="1">
    <location>
        <begin position="52"/>
        <end position="71"/>
    </location>
</feature>
<keyword evidence="1" id="KW-0472">Membrane</keyword>
<feature type="transmembrane region" description="Helical" evidence="1">
    <location>
        <begin position="21"/>
        <end position="46"/>
    </location>
</feature>
<comment type="caution">
    <text evidence="2">The sequence shown here is derived from an EMBL/GenBank/DDBJ whole genome shotgun (WGS) entry which is preliminary data.</text>
</comment>
<evidence type="ECO:0000313" key="3">
    <source>
        <dbReference type="Proteomes" id="UP001159405"/>
    </source>
</evidence>
<evidence type="ECO:0000313" key="2">
    <source>
        <dbReference type="EMBL" id="CAH3109673.1"/>
    </source>
</evidence>
<keyword evidence="1" id="KW-1133">Transmembrane helix</keyword>
<keyword evidence="3" id="KW-1185">Reference proteome</keyword>
<accession>A0ABN8NJJ1</accession>
<organism evidence="2 3">
    <name type="scientific">Porites lobata</name>
    <dbReference type="NCBI Taxonomy" id="104759"/>
    <lineage>
        <taxon>Eukaryota</taxon>
        <taxon>Metazoa</taxon>
        <taxon>Cnidaria</taxon>
        <taxon>Anthozoa</taxon>
        <taxon>Hexacorallia</taxon>
        <taxon>Scleractinia</taxon>
        <taxon>Fungiina</taxon>
        <taxon>Poritidae</taxon>
        <taxon>Porites</taxon>
    </lineage>
</organism>
<gene>
    <name evidence="2" type="ORF">PLOB_00018786</name>
</gene>
<dbReference type="EMBL" id="CALNXK010000022">
    <property type="protein sequence ID" value="CAH3109673.1"/>
    <property type="molecule type" value="Genomic_DNA"/>
</dbReference>
<evidence type="ECO:0000256" key="1">
    <source>
        <dbReference type="SAM" id="Phobius"/>
    </source>
</evidence>
<reference evidence="2 3" key="1">
    <citation type="submission" date="2022-05" db="EMBL/GenBank/DDBJ databases">
        <authorList>
            <consortium name="Genoscope - CEA"/>
            <person name="William W."/>
        </authorList>
    </citation>
    <scope>NUCLEOTIDE SEQUENCE [LARGE SCALE GENOMIC DNA]</scope>
</reference>
<sequence>MEEEIMFDDFLRGDKASRRPFLEISSFAITFVGCLFMAGRLLTFSAFRMGTYLRWALIFRGWVLIGINRMLCNRQIKLKESDESITLGVECQNVLMFYDKNDMVNFEPVYKRNAPALNVKLKGNTSQEKDKKVPFSVILFTY</sequence>
<proteinExistence type="predicted"/>
<name>A0ABN8NJJ1_9CNID</name>